<keyword evidence="1" id="KW-0677">Repeat</keyword>
<accession>A0A1D1VLD7</accession>
<gene>
    <name evidence="6" type="primary">RvY_10681-1</name>
    <name evidence="6" type="synonym">RvY_10681.1</name>
    <name evidence="6" type="ORF">RvY_10681</name>
</gene>
<feature type="compositionally biased region" description="Basic and acidic residues" evidence="4">
    <location>
        <begin position="307"/>
        <end position="318"/>
    </location>
</feature>
<evidence type="ECO:0000259" key="5">
    <source>
        <dbReference type="PROSITE" id="PS50102"/>
    </source>
</evidence>
<dbReference type="OrthoDB" id="1875751at2759"/>
<proteinExistence type="predicted"/>
<dbReference type="GO" id="GO:0003730">
    <property type="term" value="F:mRNA 3'-UTR binding"/>
    <property type="evidence" value="ECO:0007669"/>
    <property type="project" value="TreeGrafter"/>
</dbReference>
<feature type="compositionally biased region" description="Basic and acidic residues" evidence="4">
    <location>
        <begin position="18"/>
        <end position="34"/>
    </location>
</feature>
<comment type="caution">
    <text evidence="6">The sequence shown here is derived from an EMBL/GenBank/DDBJ whole genome shotgun (WGS) entry which is preliminary data.</text>
</comment>
<evidence type="ECO:0000256" key="1">
    <source>
        <dbReference type="ARBA" id="ARBA00022737"/>
    </source>
</evidence>
<dbReference type="STRING" id="947166.A0A1D1VLD7"/>
<feature type="compositionally biased region" description="Gly residues" evidence="4">
    <location>
        <begin position="490"/>
        <end position="499"/>
    </location>
</feature>
<feature type="compositionally biased region" description="Low complexity" evidence="4">
    <location>
        <begin position="402"/>
        <end position="411"/>
    </location>
</feature>
<dbReference type="PANTHER" id="PTHR48026:SF14">
    <property type="entry name" value="HETEROGENEOUS NUCLEAR RIBONUCLEOPROTEIN A1"/>
    <property type="match status" value="1"/>
</dbReference>
<feature type="compositionally biased region" description="Polar residues" evidence="4">
    <location>
        <begin position="1"/>
        <end position="15"/>
    </location>
</feature>
<evidence type="ECO:0000256" key="4">
    <source>
        <dbReference type="SAM" id="MobiDB-lite"/>
    </source>
</evidence>
<dbReference type="FunFam" id="3.30.70.330:FF:000040">
    <property type="entry name" value="Heterogeneous nuclear ribonucleoprotein A2/B1"/>
    <property type="match status" value="1"/>
</dbReference>
<dbReference type="InterPro" id="IPR000504">
    <property type="entry name" value="RRM_dom"/>
</dbReference>
<evidence type="ECO:0000256" key="3">
    <source>
        <dbReference type="PROSITE-ProRule" id="PRU00176"/>
    </source>
</evidence>
<dbReference type="PROSITE" id="PS50102">
    <property type="entry name" value="RRM"/>
    <property type="match status" value="2"/>
</dbReference>
<feature type="region of interest" description="Disordered" evidence="4">
    <location>
        <begin position="114"/>
        <end position="134"/>
    </location>
</feature>
<protein>
    <recommendedName>
        <fullName evidence="5">RRM domain-containing protein</fullName>
    </recommendedName>
</protein>
<dbReference type="GO" id="GO:0071013">
    <property type="term" value="C:catalytic step 2 spliceosome"/>
    <property type="evidence" value="ECO:0007669"/>
    <property type="project" value="TreeGrafter"/>
</dbReference>
<dbReference type="EMBL" id="BDGG01000005">
    <property type="protein sequence ID" value="GAU99723.1"/>
    <property type="molecule type" value="Genomic_DNA"/>
</dbReference>
<reference evidence="6 7" key="1">
    <citation type="journal article" date="2016" name="Nat. Commun.">
        <title>Extremotolerant tardigrade genome and improved radiotolerance of human cultured cells by tardigrade-unique protein.</title>
        <authorList>
            <person name="Hashimoto T."/>
            <person name="Horikawa D.D."/>
            <person name="Saito Y."/>
            <person name="Kuwahara H."/>
            <person name="Kozuka-Hata H."/>
            <person name="Shin-I T."/>
            <person name="Minakuchi Y."/>
            <person name="Ohishi K."/>
            <person name="Motoyama A."/>
            <person name="Aizu T."/>
            <person name="Enomoto A."/>
            <person name="Kondo K."/>
            <person name="Tanaka S."/>
            <person name="Hara Y."/>
            <person name="Koshikawa S."/>
            <person name="Sagara H."/>
            <person name="Miura T."/>
            <person name="Yokobori S."/>
            <person name="Miyagawa K."/>
            <person name="Suzuki Y."/>
            <person name="Kubo T."/>
            <person name="Oyama M."/>
            <person name="Kohara Y."/>
            <person name="Fujiyama A."/>
            <person name="Arakawa K."/>
            <person name="Katayama T."/>
            <person name="Toyoda A."/>
            <person name="Kunieda T."/>
        </authorList>
    </citation>
    <scope>NUCLEOTIDE SEQUENCE [LARGE SCALE GENOMIC DNA]</scope>
    <source>
        <strain evidence="6 7">YOKOZUNA-1</strain>
    </source>
</reference>
<dbReference type="GO" id="GO:0000398">
    <property type="term" value="P:mRNA splicing, via spliceosome"/>
    <property type="evidence" value="ECO:0007669"/>
    <property type="project" value="TreeGrafter"/>
</dbReference>
<sequence length="557" mass="57462">MADSSNGTSGDTATANGGHDHFTVKQELDERDTKVAAPVGSGDDNSTKPAGAGALSSTGEHEPNIKVENNQESSSTAAATASPSVQNGFKTETSGSSSSNVASAASAAAAAASAAASSSNSNPQNQNQDDDGRDEPEQLRKLFIGGLTYNTTEADLREHFGKYGEIVDSVVMVDPQTRKSRCFGFVTYRRAYMVDEAQKNRPHIIHERTVEPKRAIPREMSTKPGSQATVCKAFVGGVREGIEESELKDYFSKYGTVTSVDIITEKGTTKRRGFAFVTFEDYDVVDKLILMRNHSLNGNRLEVQKAVSKEDMGRDSGPDRSSGGPSGGRDSYRGSSGRDSYARDTYRADDRGGSRGANYGGYDRSRNGDGGYRPSMGSSDGYRSQYGESDRYSSGGYGGRGSSPRGYTDSYGAGGSGSYGSEYGSRGSGGSSHGGWGPSGGSSAPYGGGGAPGGGYGMPAGGGYGGGRPSNDAYPNYAGDYGRQPSSVPYGGGGGGGISGYPNEGYTGGGPMRSSYSTSNMGGGGSVARSAPYPPRGAYGGGQGANRGPAGASYGRR</sequence>
<dbReference type="Gene3D" id="3.30.70.330">
    <property type="match status" value="2"/>
</dbReference>
<feature type="compositionally biased region" description="Low complexity" evidence="4">
    <location>
        <begin position="546"/>
        <end position="557"/>
    </location>
</feature>
<dbReference type="InterPro" id="IPR012677">
    <property type="entry name" value="Nucleotide-bd_a/b_plait_sf"/>
</dbReference>
<feature type="compositionally biased region" description="Basic and acidic residues" evidence="4">
    <location>
        <begin position="340"/>
        <end position="353"/>
    </location>
</feature>
<dbReference type="SMART" id="SM00360">
    <property type="entry name" value="RRM"/>
    <property type="match status" value="2"/>
</dbReference>
<dbReference type="SUPFAM" id="SSF54928">
    <property type="entry name" value="RNA-binding domain, RBD"/>
    <property type="match status" value="2"/>
</dbReference>
<feature type="compositionally biased region" description="Low complexity" evidence="4">
    <location>
        <begin position="73"/>
        <end position="82"/>
    </location>
</feature>
<feature type="domain" description="RRM" evidence="5">
    <location>
        <begin position="140"/>
        <end position="223"/>
    </location>
</feature>
<feature type="compositionally biased region" description="Polar residues" evidence="4">
    <location>
        <begin position="83"/>
        <end position="93"/>
    </location>
</feature>
<dbReference type="Proteomes" id="UP000186922">
    <property type="component" value="Unassembled WGS sequence"/>
</dbReference>
<feature type="domain" description="RRM" evidence="5">
    <location>
        <begin position="231"/>
        <end position="308"/>
    </location>
</feature>
<dbReference type="AlphaFoldDB" id="A0A1D1VLD7"/>
<dbReference type="PANTHER" id="PTHR48026">
    <property type="entry name" value="HOMOLOGOUS TO DROSOPHILA SQD (SQUID) PROTEIN"/>
    <property type="match status" value="1"/>
</dbReference>
<name>A0A1D1VLD7_RAMVA</name>
<evidence type="ECO:0000313" key="6">
    <source>
        <dbReference type="EMBL" id="GAU99723.1"/>
    </source>
</evidence>
<feature type="region of interest" description="Disordered" evidence="4">
    <location>
        <begin position="301"/>
        <end position="557"/>
    </location>
</feature>
<evidence type="ECO:0000313" key="7">
    <source>
        <dbReference type="Proteomes" id="UP000186922"/>
    </source>
</evidence>
<dbReference type="InterPro" id="IPR035979">
    <property type="entry name" value="RBD_domain_sf"/>
</dbReference>
<evidence type="ECO:0000256" key="2">
    <source>
        <dbReference type="ARBA" id="ARBA00022884"/>
    </source>
</evidence>
<feature type="region of interest" description="Disordered" evidence="4">
    <location>
        <begin position="1"/>
        <end position="99"/>
    </location>
</feature>
<dbReference type="Pfam" id="PF00076">
    <property type="entry name" value="RRM_1"/>
    <property type="match status" value="2"/>
</dbReference>
<keyword evidence="2 3" id="KW-0694">RNA-binding</keyword>
<organism evidence="6 7">
    <name type="scientific">Ramazzottius varieornatus</name>
    <name type="common">Water bear</name>
    <name type="synonym">Tardigrade</name>
    <dbReference type="NCBI Taxonomy" id="947166"/>
    <lineage>
        <taxon>Eukaryota</taxon>
        <taxon>Metazoa</taxon>
        <taxon>Ecdysozoa</taxon>
        <taxon>Tardigrada</taxon>
        <taxon>Eutardigrada</taxon>
        <taxon>Parachela</taxon>
        <taxon>Hypsibioidea</taxon>
        <taxon>Ramazzottiidae</taxon>
        <taxon>Ramazzottius</taxon>
    </lineage>
</organism>
<dbReference type="GO" id="GO:0098687">
    <property type="term" value="C:chromosomal region"/>
    <property type="evidence" value="ECO:0007669"/>
    <property type="project" value="UniProtKB-ARBA"/>
</dbReference>
<feature type="compositionally biased region" description="Gly residues" evidence="4">
    <location>
        <begin position="426"/>
        <end position="468"/>
    </location>
</feature>
<keyword evidence="7" id="KW-1185">Reference proteome</keyword>